<reference evidence="2 3" key="1">
    <citation type="submission" date="2021-06" db="EMBL/GenBank/DDBJ databases">
        <title>Description of novel taxa of the family Lachnospiraceae.</title>
        <authorList>
            <person name="Chaplin A.V."/>
            <person name="Sokolova S.R."/>
            <person name="Pikina A.P."/>
            <person name="Korzhanova M."/>
            <person name="Belova V."/>
            <person name="Korostin D."/>
            <person name="Efimov B.A."/>
        </authorList>
    </citation>
    <scope>NUCLEOTIDE SEQUENCE [LARGE SCALE GENOMIC DNA]</scope>
    <source>
        <strain evidence="2 3">ASD4241</strain>
    </source>
</reference>
<keyword evidence="1" id="KW-0472">Membrane</keyword>
<feature type="transmembrane region" description="Helical" evidence="1">
    <location>
        <begin position="34"/>
        <end position="56"/>
    </location>
</feature>
<dbReference type="RefSeq" id="WP_238726790.1">
    <property type="nucleotide sequence ID" value="NZ_JAHQCX010000006.1"/>
</dbReference>
<dbReference type="EMBL" id="JAHQCX010000006">
    <property type="protein sequence ID" value="MBU9726506.1"/>
    <property type="molecule type" value="Genomic_DNA"/>
</dbReference>
<dbReference type="SUPFAM" id="SSF54001">
    <property type="entry name" value="Cysteine proteinases"/>
    <property type="match status" value="1"/>
</dbReference>
<evidence type="ECO:0008006" key="4">
    <source>
        <dbReference type="Google" id="ProtNLM"/>
    </source>
</evidence>
<protein>
    <recommendedName>
        <fullName evidence="4">Peptidase C51 domain-containing protein</fullName>
    </recommendedName>
</protein>
<comment type="caution">
    <text evidence="2">The sequence shown here is derived from an EMBL/GenBank/DDBJ whole genome shotgun (WGS) entry which is preliminary data.</text>
</comment>
<sequence>MERKYAKLIPIPYGIRKAASPSRERSVHSSRRRIAYLSLALLACIVCIFFISGSIAERSAHIPPDYSMSDLTGILSGSTLTGNDYKTLYYQAGLGKPAVDALLAKGAAGRQEILEIQQAFFDPVQYECTWNSPISKEEHAIGPDGYWRPDTKLAPLEDGDILITKNSHIGGWRNGHAALVVDAETETTLESVVIGRNSKTQDYDKWRTFPSFLVLRLKDTPREERAAIARSAMDNLNDIPYFFPAGILSPKYQPPGSVTGTHCSHLVWLAYFHFGYDLDSDSGMIVTPKDIANSPLLEIVQIYGVDPDSPWP</sequence>
<evidence type="ECO:0000313" key="3">
    <source>
        <dbReference type="Proteomes" id="UP001314681"/>
    </source>
</evidence>
<dbReference type="InterPro" id="IPR038765">
    <property type="entry name" value="Papain-like_cys_pep_sf"/>
</dbReference>
<evidence type="ECO:0000313" key="2">
    <source>
        <dbReference type="EMBL" id="MBU9726506.1"/>
    </source>
</evidence>
<accession>A0ABS6K7R4</accession>
<organism evidence="2 3">
    <name type="scientific">Diplocloster modestus</name>
    <dbReference type="NCBI Taxonomy" id="2850322"/>
    <lineage>
        <taxon>Bacteria</taxon>
        <taxon>Bacillati</taxon>
        <taxon>Bacillota</taxon>
        <taxon>Clostridia</taxon>
        <taxon>Lachnospirales</taxon>
        <taxon>Lachnospiraceae</taxon>
        <taxon>Diplocloster</taxon>
    </lineage>
</organism>
<proteinExistence type="predicted"/>
<evidence type="ECO:0000256" key="1">
    <source>
        <dbReference type="SAM" id="Phobius"/>
    </source>
</evidence>
<dbReference type="Gene3D" id="3.90.1720.10">
    <property type="entry name" value="endopeptidase domain like (from Nostoc punctiforme)"/>
    <property type="match status" value="1"/>
</dbReference>
<keyword evidence="1" id="KW-1133">Transmembrane helix</keyword>
<gene>
    <name evidence="2" type="ORF">KTH90_10825</name>
</gene>
<dbReference type="Proteomes" id="UP001314681">
    <property type="component" value="Unassembled WGS sequence"/>
</dbReference>
<keyword evidence="1" id="KW-0812">Transmembrane</keyword>
<keyword evidence="3" id="KW-1185">Reference proteome</keyword>
<name>A0ABS6K7R4_9FIRM</name>